<evidence type="ECO:0000256" key="3">
    <source>
        <dbReference type="ARBA" id="ARBA00012552"/>
    </source>
</evidence>
<keyword evidence="7" id="KW-0347">Helicase</keyword>
<dbReference type="EMBL" id="JAEAOA010000369">
    <property type="protein sequence ID" value="KAK3576030.1"/>
    <property type="molecule type" value="Genomic_DNA"/>
</dbReference>
<evidence type="ECO:0000256" key="2">
    <source>
        <dbReference type="ARBA" id="ARBA00008792"/>
    </source>
</evidence>
<dbReference type="FunFam" id="3.30.160.20:FF:000026">
    <property type="entry name" value="ATP-dependent RNA helicase A"/>
    <property type="match status" value="1"/>
</dbReference>
<keyword evidence="9" id="KW-0539">Nucleus</keyword>
<evidence type="ECO:0000256" key="4">
    <source>
        <dbReference type="ARBA" id="ARBA00022737"/>
    </source>
</evidence>
<dbReference type="GO" id="GO:0016887">
    <property type="term" value="F:ATP hydrolysis activity"/>
    <property type="evidence" value="ECO:0007669"/>
    <property type="project" value="TreeGrafter"/>
</dbReference>
<dbReference type="Pfam" id="PF00035">
    <property type="entry name" value="dsrm"/>
    <property type="match status" value="2"/>
</dbReference>
<feature type="domain" description="DRBM" evidence="12">
    <location>
        <begin position="3"/>
        <end position="71"/>
    </location>
</feature>
<evidence type="ECO:0000256" key="11">
    <source>
        <dbReference type="SAM" id="MobiDB-lite"/>
    </source>
</evidence>
<dbReference type="GO" id="GO:0005730">
    <property type="term" value="C:nucleolus"/>
    <property type="evidence" value="ECO:0007669"/>
    <property type="project" value="TreeGrafter"/>
</dbReference>
<dbReference type="PANTHER" id="PTHR18934">
    <property type="entry name" value="ATP-DEPENDENT RNA HELICASE"/>
    <property type="match status" value="1"/>
</dbReference>
<evidence type="ECO:0000256" key="10">
    <source>
        <dbReference type="PROSITE-ProRule" id="PRU00266"/>
    </source>
</evidence>
<dbReference type="GO" id="GO:0050684">
    <property type="term" value="P:regulation of mRNA processing"/>
    <property type="evidence" value="ECO:0007669"/>
    <property type="project" value="TreeGrafter"/>
</dbReference>
<keyword evidence="14" id="KW-1185">Reference proteome</keyword>
<dbReference type="InterPro" id="IPR044446">
    <property type="entry name" value="DHX9_DSRM_2"/>
</dbReference>
<dbReference type="FunFam" id="3.30.160.20:FF:000028">
    <property type="entry name" value="ATP-dependent RNA helicase A"/>
    <property type="match status" value="1"/>
</dbReference>
<reference evidence="13" key="1">
    <citation type="journal article" date="2021" name="Genome Biol. Evol.">
        <title>A High-Quality Reference Genome for a Parasitic Bivalve with Doubly Uniparental Inheritance (Bivalvia: Unionida).</title>
        <authorList>
            <person name="Smith C.H."/>
        </authorList>
    </citation>
    <scope>NUCLEOTIDE SEQUENCE</scope>
    <source>
        <strain evidence="13">CHS0354</strain>
    </source>
</reference>
<dbReference type="SUPFAM" id="SSF54768">
    <property type="entry name" value="dsRNA-binding domain-like"/>
    <property type="match status" value="2"/>
</dbReference>
<dbReference type="CDD" id="cd19854">
    <property type="entry name" value="DSRM_DHX9_rpt1"/>
    <property type="match status" value="1"/>
</dbReference>
<keyword evidence="4" id="KW-0677">Repeat</keyword>
<organism evidence="13 14">
    <name type="scientific">Potamilus streckersoni</name>
    <dbReference type="NCBI Taxonomy" id="2493646"/>
    <lineage>
        <taxon>Eukaryota</taxon>
        <taxon>Metazoa</taxon>
        <taxon>Spiralia</taxon>
        <taxon>Lophotrochozoa</taxon>
        <taxon>Mollusca</taxon>
        <taxon>Bivalvia</taxon>
        <taxon>Autobranchia</taxon>
        <taxon>Heteroconchia</taxon>
        <taxon>Palaeoheterodonta</taxon>
        <taxon>Unionida</taxon>
        <taxon>Unionoidea</taxon>
        <taxon>Unionidae</taxon>
        <taxon>Ambleminae</taxon>
        <taxon>Lampsilini</taxon>
        <taxon>Potamilus</taxon>
    </lineage>
</organism>
<gene>
    <name evidence="13" type="ORF">CHS0354_005183</name>
</gene>
<dbReference type="GO" id="GO:0005524">
    <property type="term" value="F:ATP binding"/>
    <property type="evidence" value="ECO:0007669"/>
    <property type="project" value="UniProtKB-KW"/>
</dbReference>
<dbReference type="PROSITE" id="PS50137">
    <property type="entry name" value="DS_RBD"/>
    <property type="match status" value="2"/>
</dbReference>
<evidence type="ECO:0000313" key="13">
    <source>
        <dbReference type="EMBL" id="KAK3576030.1"/>
    </source>
</evidence>
<evidence type="ECO:0000256" key="5">
    <source>
        <dbReference type="ARBA" id="ARBA00022741"/>
    </source>
</evidence>
<dbReference type="InterPro" id="IPR014720">
    <property type="entry name" value="dsRBD_dom"/>
</dbReference>
<comment type="subcellular location">
    <subcellularLocation>
        <location evidence="1">Nucleus</location>
    </subcellularLocation>
</comment>
<dbReference type="CDD" id="cd19855">
    <property type="entry name" value="DSRM_DHX9_rpt2"/>
    <property type="match status" value="1"/>
</dbReference>
<evidence type="ECO:0000256" key="9">
    <source>
        <dbReference type="ARBA" id="ARBA00023242"/>
    </source>
</evidence>
<feature type="domain" description="DRBM" evidence="12">
    <location>
        <begin position="172"/>
        <end position="244"/>
    </location>
</feature>
<reference evidence="13" key="3">
    <citation type="submission" date="2023-05" db="EMBL/GenBank/DDBJ databases">
        <authorList>
            <person name="Smith C.H."/>
        </authorList>
    </citation>
    <scope>NUCLEOTIDE SEQUENCE</scope>
    <source>
        <strain evidence="13">CHS0354</strain>
        <tissue evidence="13">Mantle</tissue>
    </source>
</reference>
<sequence>MGDIKQFLYAWCGKKKVTPNYEFSQTGSKHKPRFKCEVRVDGFNYLGVGNSTNKKDAQANAARDFVQYLVRQGLINQSEVPATEVSNLGMGGDEDGNQPQGFSGLPGGNAPHQSLKLDGGSFQSGPPREDLPPYERGPPLSYMERIAQKRQLEESEDVDFNADIHGNWTLENAKSRLHQFLQQNKIQADYKYNIVGPDHNRSFIAEMKFFVNKIRQYISAREHGSNKQVASKSCALSMVRQLYHMGVIEAFTGQTKKKESEKLEPYKVNVTPEVVVNIDQALAQWFIEPNSVNPDSSQVSLLINKAVLDEFEPAPKRDYGGVIPWSPPQQNWNPWTNCNIDEGPLAVATMESISQDLYNSLNRQMENDPGLKQMMEERGHLPVFQSHDHILQAIQMNSVVIIRGETGCGKTTQVPQFILDQAILQGRGAECSIVITQVFVCL</sequence>
<keyword evidence="6" id="KW-0378">Hydrolase</keyword>
<protein>
    <recommendedName>
        <fullName evidence="3">RNA helicase</fullName>
        <ecNumber evidence="3">3.6.4.13</ecNumber>
    </recommendedName>
</protein>
<dbReference type="Proteomes" id="UP001195483">
    <property type="component" value="Unassembled WGS sequence"/>
</dbReference>
<evidence type="ECO:0000313" key="14">
    <source>
        <dbReference type="Proteomes" id="UP001195483"/>
    </source>
</evidence>
<proteinExistence type="inferred from homology"/>
<evidence type="ECO:0000256" key="8">
    <source>
        <dbReference type="ARBA" id="ARBA00022840"/>
    </source>
</evidence>
<dbReference type="GO" id="GO:0045944">
    <property type="term" value="P:positive regulation of transcription by RNA polymerase II"/>
    <property type="evidence" value="ECO:0007669"/>
    <property type="project" value="TreeGrafter"/>
</dbReference>
<dbReference type="Gene3D" id="3.40.50.300">
    <property type="entry name" value="P-loop containing nucleotide triphosphate hydrolases"/>
    <property type="match status" value="1"/>
</dbReference>
<dbReference type="InterPro" id="IPR044445">
    <property type="entry name" value="DHX9_DSRM_1"/>
</dbReference>
<dbReference type="GO" id="GO:0003724">
    <property type="term" value="F:RNA helicase activity"/>
    <property type="evidence" value="ECO:0007669"/>
    <property type="project" value="UniProtKB-EC"/>
</dbReference>
<dbReference type="SMART" id="SM00358">
    <property type="entry name" value="DSRM"/>
    <property type="match status" value="2"/>
</dbReference>
<feature type="region of interest" description="Disordered" evidence="11">
    <location>
        <begin position="85"/>
        <end position="139"/>
    </location>
</feature>
<evidence type="ECO:0000256" key="1">
    <source>
        <dbReference type="ARBA" id="ARBA00004123"/>
    </source>
</evidence>
<dbReference type="GO" id="GO:0003725">
    <property type="term" value="F:double-stranded RNA binding"/>
    <property type="evidence" value="ECO:0007669"/>
    <property type="project" value="InterPro"/>
</dbReference>
<dbReference type="SUPFAM" id="SSF52540">
    <property type="entry name" value="P-loop containing nucleoside triphosphate hydrolases"/>
    <property type="match status" value="1"/>
</dbReference>
<dbReference type="EC" id="3.6.4.13" evidence="3"/>
<dbReference type="GO" id="GO:1990904">
    <property type="term" value="C:ribonucleoprotein complex"/>
    <property type="evidence" value="ECO:0007669"/>
    <property type="project" value="TreeGrafter"/>
</dbReference>
<accession>A0AAE0VGP8</accession>
<keyword evidence="10" id="KW-0694">RNA-binding</keyword>
<comment type="caution">
    <text evidence="13">The sequence shown here is derived from an EMBL/GenBank/DDBJ whole genome shotgun (WGS) entry which is preliminary data.</text>
</comment>
<name>A0AAE0VGP8_9BIVA</name>
<reference evidence="13" key="2">
    <citation type="journal article" date="2021" name="Genome Biol. Evol.">
        <title>Developing a high-quality reference genome for a parasitic bivalve with doubly uniparental inheritance (Bivalvia: Unionida).</title>
        <authorList>
            <person name="Smith C.H."/>
        </authorList>
    </citation>
    <scope>NUCLEOTIDE SEQUENCE</scope>
    <source>
        <strain evidence="13">CHS0354</strain>
        <tissue evidence="13">Mantle</tissue>
    </source>
</reference>
<evidence type="ECO:0000259" key="12">
    <source>
        <dbReference type="PROSITE" id="PS50137"/>
    </source>
</evidence>
<dbReference type="PANTHER" id="PTHR18934:SF119">
    <property type="entry name" value="ATP-DEPENDENT RNA HELICASE A"/>
    <property type="match status" value="1"/>
</dbReference>
<dbReference type="InterPro" id="IPR027417">
    <property type="entry name" value="P-loop_NTPase"/>
</dbReference>
<dbReference type="GO" id="GO:0043138">
    <property type="term" value="F:3'-5' DNA helicase activity"/>
    <property type="evidence" value="ECO:0007669"/>
    <property type="project" value="TreeGrafter"/>
</dbReference>
<evidence type="ECO:0000256" key="7">
    <source>
        <dbReference type="ARBA" id="ARBA00022806"/>
    </source>
</evidence>
<evidence type="ECO:0000256" key="6">
    <source>
        <dbReference type="ARBA" id="ARBA00022801"/>
    </source>
</evidence>
<comment type="similarity">
    <text evidence="2">Belongs to the DEAD box helicase family. DEAH subfamily.</text>
</comment>
<dbReference type="Gene3D" id="3.30.160.20">
    <property type="match status" value="2"/>
</dbReference>
<dbReference type="AlphaFoldDB" id="A0AAE0VGP8"/>
<keyword evidence="8" id="KW-0067">ATP-binding</keyword>
<keyword evidence="5" id="KW-0547">Nucleotide-binding</keyword>